<proteinExistence type="predicted"/>
<sequence length="30" mass="3564">MNLSFRFDDIDVLVNRNSLRKLFDFSTGRS</sequence>
<protein>
    <submittedName>
        <fullName evidence="1">Uncharacterized protein</fullName>
    </submittedName>
</protein>
<dbReference type="AlphaFoldDB" id="A0AAI9XIU3"/>
<gene>
    <name evidence="1" type="ORF">CCUS01_11272</name>
</gene>
<keyword evidence="2" id="KW-1185">Reference proteome</keyword>
<dbReference type="Proteomes" id="UP001239213">
    <property type="component" value="Unassembled WGS sequence"/>
</dbReference>
<evidence type="ECO:0000313" key="1">
    <source>
        <dbReference type="EMBL" id="KAK1451093.1"/>
    </source>
</evidence>
<name>A0AAI9XIU3_9PEZI</name>
<evidence type="ECO:0000313" key="2">
    <source>
        <dbReference type="Proteomes" id="UP001239213"/>
    </source>
</evidence>
<reference evidence="1" key="1">
    <citation type="submission" date="2016-11" db="EMBL/GenBank/DDBJ databases">
        <title>The genome sequence of Colletotrichum cuscutae.</title>
        <authorList>
            <person name="Baroncelli R."/>
        </authorList>
    </citation>
    <scope>NUCLEOTIDE SEQUENCE</scope>
    <source>
        <strain evidence="1">IMI 304802</strain>
    </source>
</reference>
<dbReference type="EMBL" id="MPDP01000301">
    <property type="protein sequence ID" value="KAK1451093.1"/>
    <property type="molecule type" value="Genomic_DNA"/>
</dbReference>
<accession>A0AAI9XIU3</accession>
<comment type="caution">
    <text evidence="1">The sequence shown here is derived from an EMBL/GenBank/DDBJ whole genome shotgun (WGS) entry which is preliminary data.</text>
</comment>
<organism evidence="1 2">
    <name type="scientific">Colletotrichum cuscutae</name>
    <dbReference type="NCBI Taxonomy" id="1209917"/>
    <lineage>
        <taxon>Eukaryota</taxon>
        <taxon>Fungi</taxon>
        <taxon>Dikarya</taxon>
        <taxon>Ascomycota</taxon>
        <taxon>Pezizomycotina</taxon>
        <taxon>Sordariomycetes</taxon>
        <taxon>Hypocreomycetidae</taxon>
        <taxon>Glomerellales</taxon>
        <taxon>Glomerellaceae</taxon>
        <taxon>Colletotrichum</taxon>
        <taxon>Colletotrichum acutatum species complex</taxon>
    </lineage>
</organism>